<accession>A0A835GQH9</accession>
<gene>
    <name evidence="2" type="ORF">HW555_002070</name>
</gene>
<sequence>MNSNCNKLYQSIPIRPTPRPWCTFLCPLVGVNGVYRDPQTPSVRSQVIPTLTASTFTVPRNYRPNVVRVAYIPTNDKFFSYRIFSLSTEEANSPESGVKERGDRGERQEGGEGEASGSASPASRTSPAPDERDDIEHSIPATLIQDPNAER</sequence>
<evidence type="ECO:0000256" key="1">
    <source>
        <dbReference type="SAM" id="MobiDB-lite"/>
    </source>
</evidence>
<comment type="caution">
    <text evidence="2">The sequence shown here is derived from an EMBL/GenBank/DDBJ whole genome shotgun (WGS) entry which is preliminary data.</text>
</comment>
<dbReference type="Proteomes" id="UP000648187">
    <property type="component" value="Unassembled WGS sequence"/>
</dbReference>
<name>A0A835GQH9_SPOEX</name>
<evidence type="ECO:0000313" key="2">
    <source>
        <dbReference type="EMBL" id="KAF9422261.1"/>
    </source>
</evidence>
<dbReference type="AlphaFoldDB" id="A0A835GQH9"/>
<feature type="region of interest" description="Disordered" evidence="1">
    <location>
        <begin position="89"/>
        <end position="151"/>
    </location>
</feature>
<protein>
    <submittedName>
        <fullName evidence="2">Uncharacterized protein</fullName>
    </submittedName>
</protein>
<dbReference type="EMBL" id="JACKWZ010000018">
    <property type="protein sequence ID" value="KAF9422261.1"/>
    <property type="molecule type" value="Genomic_DNA"/>
</dbReference>
<feature type="compositionally biased region" description="Low complexity" evidence="1">
    <location>
        <begin position="115"/>
        <end position="128"/>
    </location>
</feature>
<feature type="compositionally biased region" description="Basic and acidic residues" evidence="1">
    <location>
        <begin position="97"/>
        <end position="110"/>
    </location>
</feature>
<reference evidence="2" key="1">
    <citation type="submission" date="2020-08" db="EMBL/GenBank/DDBJ databases">
        <title>Spodoptera exigua strain:BAW_Kor-Di-RS1 Genome sequencing and assembly.</title>
        <authorList>
            <person name="Kim J."/>
            <person name="Nam H.Y."/>
            <person name="Kwon M."/>
            <person name="Choi J.H."/>
            <person name="Cho S.R."/>
            <person name="Kim G.-H."/>
        </authorList>
    </citation>
    <scope>NUCLEOTIDE SEQUENCE</scope>
    <source>
        <strain evidence="2">BAW_Kor-Di-RS1</strain>
        <tissue evidence="2">Whole-body</tissue>
    </source>
</reference>
<evidence type="ECO:0000313" key="3">
    <source>
        <dbReference type="Proteomes" id="UP000648187"/>
    </source>
</evidence>
<organism evidence="2 3">
    <name type="scientific">Spodoptera exigua</name>
    <name type="common">Beet armyworm</name>
    <name type="synonym">Noctua fulgens</name>
    <dbReference type="NCBI Taxonomy" id="7107"/>
    <lineage>
        <taxon>Eukaryota</taxon>
        <taxon>Metazoa</taxon>
        <taxon>Ecdysozoa</taxon>
        <taxon>Arthropoda</taxon>
        <taxon>Hexapoda</taxon>
        <taxon>Insecta</taxon>
        <taxon>Pterygota</taxon>
        <taxon>Neoptera</taxon>
        <taxon>Endopterygota</taxon>
        <taxon>Lepidoptera</taxon>
        <taxon>Glossata</taxon>
        <taxon>Ditrysia</taxon>
        <taxon>Noctuoidea</taxon>
        <taxon>Noctuidae</taxon>
        <taxon>Amphipyrinae</taxon>
        <taxon>Spodoptera</taxon>
    </lineage>
</organism>
<proteinExistence type="predicted"/>
<keyword evidence="3" id="KW-1185">Reference proteome</keyword>